<evidence type="ECO:0000256" key="5">
    <source>
        <dbReference type="ARBA" id="ARBA00022859"/>
    </source>
</evidence>
<dbReference type="Pfam" id="PF16739">
    <property type="entry name" value="CARD_2"/>
    <property type="match status" value="1"/>
</dbReference>
<feature type="transmembrane region" description="Helical" evidence="7">
    <location>
        <begin position="748"/>
        <end position="766"/>
    </location>
</feature>
<keyword evidence="2" id="KW-0597">Phosphoprotein</keyword>
<sequence>MTFAEDEVYKYIKRNMSKFHVIRVEQMLPFVSASLSVPDVEEIRAVLNSKGNHVAVWDFIDFLRRRQGWVEVFIDALHHADFWALGEEVQRVYEAVQVCPAVPSFHQTTGSPSSSSLACSRTPPPAESPGSRGPGIASPLPRKPVTPASCPPSVMATNSAAESCRDLKVETPEKVPECTPAPPQQVVSPQQVRNISVGDMQASYRSSDPGNISLPPLESQQDHREVPAGQAGLVELDMPSEQTQSWPSRQQQPVCVNNGYFGNMNHLSSGAGSRALVTGRSAPREEPTSAESPNAGRNEPEEVSFVSIDCSPPPAGVAREGQGDGPLAGDALKEDKCRALAGYVNEDVACSMVDVRSPLLIQKQFNAEQKQAQMLQDGGGNADLQHHAAAPALAAAPQQVASTPVPSNAPLAKSQPFAGPPSTTKLLHLSNSGLAGESPDAISFPSSVARSPLLSSGSARLACDSSLDKMKTPIQETKLPDEGKSSSNFSVLPQKEVVQTPQPSPSDVNQAKPEISGSMRNARPQNPADMTRNTVPDISRSYQVLSSREEEQLSKPGTLCSTLSELPEQPARRQPGSRDTDPEYSGRSDRFLLSDPIMMSSLSTVSSDPGGACNLQPEESRSSSFSKPRQLPSAAVSGPEKDEVPQTDQSLYQSVSSSWDAANVRTHEIHLTSDPSFELGNAVDPRGGDSICRTLPLAPPDLSGGRPSREAGSSMQPNGPWNPMAPPRDSGHNASQPRGDGAEDASPYLGLAMAVAFFSIVGLMLYKHLNN</sequence>
<gene>
    <name evidence="10" type="primary">MAVS</name>
</gene>
<keyword evidence="7" id="KW-0812">Transmembrane</keyword>
<dbReference type="GO" id="GO:0045087">
    <property type="term" value="P:innate immune response"/>
    <property type="evidence" value="ECO:0007669"/>
    <property type="project" value="UniProtKB-KW"/>
</dbReference>
<feature type="compositionally biased region" description="Polar residues" evidence="6">
    <location>
        <begin position="646"/>
        <end position="655"/>
    </location>
</feature>
<feature type="region of interest" description="Disordered" evidence="6">
    <location>
        <begin position="275"/>
        <end position="329"/>
    </location>
</feature>
<evidence type="ECO:0000259" key="8">
    <source>
        <dbReference type="Pfam" id="PF16739"/>
    </source>
</evidence>
<name>A0A1U8DGP0_ALLSI</name>
<feature type="region of interest" description="Disordered" evidence="6">
    <location>
        <begin position="690"/>
        <end position="744"/>
    </location>
</feature>
<evidence type="ECO:0000313" key="10">
    <source>
        <dbReference type="RefSeq" id="XP_014380382.1"/>
    </source>
</evidence>
<evidence type="ECO:0000256" key="6">
    <source>
        <dbReference type="SAM" id="MobiDB-lite"/>
    </source>
</evidence>
<keyword evidence="5" id="KW-0391">Immunity</keyword>
<keyword evidence="1" id="KW-1017">Isopeptide bond</keyword>
<proteinExistence type="predicted"/>
<feature type="region of interest" description="Disordered" evidence="6">
    <location>
        <begin position="108"/>
        <end position="164"/>
    </location>
</feature>
<feature type="compositionally biased region" description="Polar residues" evidence="6">
    <location>
        <begin position="108"/>
        <end position="119"/>
    </location>
</feature>
<keyword evidence="4" id="KW-0832">Ubl conjugation</keyword>
<evidence type="ECO:0000256" key="7">
    <source>
        <dbReference type="SAM" id="Phobius"/>
    </source>
</evidence>
<feature type="compositionally biased region" description="Polar residues" evidence="6">
    <location>
        <begin position="531"/>
        <end position="546"/>
    </location>
</feature>
<organism evidence="9 10">
    <name type="scientific">Alligator sinensis</name>
    <name type="common">Chinese alligator</name>
    <dbReference type="NCBI Taxonomy" id="38654"/>
    <lineage>
        <taxon>Eukaryota</taxon>
        <taxon>Metazoa</taxon>
        <taxon>Chordata</taxon>
        <taxon>Craniata</taxon>
        <taxon>Vertebrata</taxon>
        <taxon>Euteleostomi</taxon>
        <taxon>Archelosauria</taxon>
        <taxon>Archosauria</taxon>
        <taxon>Crocodylia</taxon>
        <taxon>Alligatoridae</taxon>
        <taxon>Alligatorinae</taxon>
        <taxon>Alligator</taxon>
    </lineage>
</organism>
<evidence type="ECO:0000313" key="9">
    <source>
        <dbReference type="Proteomes" id="UP000189705"/>
    </source>
</evidence>
<dbReference type="AlphaFoldDB" id="A0A1U8DGP0"/>
<dbReference type="OrthoDB" id="9909785at2759"/>
<protein>
    <submittedName>
        <fullName evidence="10">Mitochondrial antiviral-signaling protein</fullName>
    </submittedName>
</protein>
<feature type="compositionally biased region" description="Basic and acidic residues" evidence="6">
    <location>
        <begin position="576"/>
        <end position="592"/>
    </location>
</feature>
<keyword evidence="3" id="KW-0399">Innate immunity</keyword>
<feature type="region of interest" description="Disordered" evidence="6">
    <location>
        <begin position="392"/>
        <end position="436"/>
    </location>
</feature>
<feature type="compositionally biased region" description="Polar residues" evidence="6">
    <location>
        <begin position="485"/>
        <end position="509"/>
    </location>
</feature>
<keyword evidence="7" id="KW-0472">Membrane</keyword>
<keyword evidence="9" id="KW-1185">Reference proteome</keyword>
<dbReference type="InterPro" id="IPR011029">
    <property type="entry name" value="DEATH-like_dom_sf"/>
</dbReference>
<dbReference type="GeneID" id="106722801"/>
<dbReference type="KEGG" id="asn:106722801"/>
<evidence type="ECO:0000256" key="2">
    <source>
        <dbReference type="ARBA" id="ARBA00022553"/>
    </source>
</evidence>
<dbReference type="eggNOG" id="KOG2201">
    <property type="taxonomic scope" value="Eukaryota"/>
</dbReference>
<evidence type="ECO:0000256" key="3">
    <source>
        <dbReference type="ARBA" id="ARBA00022588"/>
    </source>
</evidence>
<feature type="region of interest" description="Disordered" evidence="6">
    <location>
        <begin position="201"/>
        <end position="226"/>
    </location>
</feature>
<feature type="compositionally biased region" description="Polar residues" evidence="6">
    <location>
        <begin position="421"/>
        <end position="433"/>
    </location>
</feature>
<evidence type="ECO:0000256" key="1">
    <source>
        <dbReference type="ARBA" id="ARBA00022499"/>
    </source>
</evidence>
<dbReference type="InParanoid" id="A0A1U8DGP0"/>
<reference evidence="10" key="1">
    <citation type="submission" date="2025-08" db="UniProtKB">
        <authorList>
            <consortium name="RefSeq"/>
        </authorList>
    </citation>
    <scope>IDENTIFICATION</scope>
</reference>
<feature type="domain" description="Caspase recruitment" evidence="8">
    <location>
        <begin position="6"/>
        <end position="91"/>
    </location>
</feature>
<dbReference type="CTD" id="57506"/>
<dbReference type="RefSeq" id="XP_014380382.1">
    <property type="nucleotide sequence ID" value="XM_014524896.2"/>
</dbReference>
<dbReference type="GO" id="GO:0005737">
    <property type="term" value="C:cytoplasm"/>
    <property type="evidence" value="ECO:0007669"/>
    <property type="project" value="UniProtKB-ARBA"/>
</dbReference>
<dbReference type="Proteomes" id="UP000189705">
    <property type="component" value="Unplaced"/>
</dbReference>
<dbReference type="STRING" id="38654.A0A1U8DGP0"/>
<feature type="region of interest" description="Disordered" evidence="6">
    <location>
        <begin position="474"/>
        <end position="655"/>
    </location>
</feature>
<dbReference type="Gene3D" id="1.10.533.10">
    <property type="entry name" value="Death Domain, Fas"/>
    <property type="match status" value="1"/>
</dbReference>
<evidence type="ECO:0000256" key="4">
    <source>
        <dbReference type="ARBA" id="ARBA00022843"/>
    </source>
</evidence>
<keyword evidence="7" id="KW-1133">Transmembrane helix</keyword>
<accession>A0A1U8DGP0</accession>
<dbReference type="InterPro" id="IPR031964">
    <property type="entry name" value="CARD_dom"/>
</dbReference>